<keyword evidence="2" id="KW-1133">Transmembrane helix</keyword>
<evidence type="ECO:0000256" key="1">
    <source>
        <dbReference type="SAM" id="MobiDB-lite"/>
    </source>
</evidence>
<evidence type="ECO:0000259" key="3">
    <source>
        <dbReference type="Pfam" id="PF23750"/>
    </source>
</evidence>
<keyword evidence="2" id="KW-0472">Membrane</keyword>
<feature type="compositionally biased region" description="Acidic residues" evidence="1">
    <location>
        <begin position="385"/>
        <end position="399"/>
    </location>
</feature>
<dbReference type="Pfam" id="PF23750">
    <property type="entry name" value="RsgI_M"/>
    <property type="match status" value="1"/>
</dbReference>
<comment type="caution">
    <text evidence="4">The sequence shown here is derived from an EMBL/GenBank/DDBJ whole genome shotgun (WGS) entry which is preliminary data.</text>
</comment>
<feature type="transmembrane region" description="Helical" evidence="2">
    <location>
        <begin position="54"/>
        <end position="73"/>
    </location>
</feature>
<proteinExistence type="predicted"/>
<evidence type="ECO:0000256" key="2">
    <source>
        <dbReference type="SAM" id="Phobius"/>
    </source>
</evidence>
<evidence type="ECO:0000313" key="4">
    <source>
        <dbReference type="EMBL" id="MPM09551.1"/>
    </source>
</evidence>
<feature type="domain" description="Anti-sigma factor RsgI-like middle" evidence="3">
    <location>
        <begin position="80"/>
        <end position="214"/>
    </location>
</feature>
<accession>A0A644X0Y6</accession>
<organism evidence="4">
    <name type="scientific">bioreactor metagenome</name>
    <dbReference type="NCBI Taxonomy" id="1076179"/>
    <lineage>
        <taxon>unclassified sequences</taxon>
        <taxon>metagenomes</taxon>
        <taxon>ecological metagenomes</taxon>
    </lineage>
</organism>
<gene>
    <name evidence="4" type="ORF">SDC9_55872</name>
</gene>
<name>A0A644X0Y6_9ZZZZ</name>
<feature type="compositionally biased region" description="Basic and acidic residues" evidence="1">
    <location>
        <begin position="329"/>
        <end position="341"/>
    </location>
</feature>
<protein>
    <recommendedName>
        <fullName evidence="3">Anti-sigma factor RsgI-like middle domain-containing protein</fullName>
    </recommendedName>
</protein>
<feature type="compositionally biased region" description="Basic and acidic residues" evidence="1">
    <location>
        <begin position="400"/>
        <end position="428"/>
    </location>
</feature>
<feature type="compositionally biased region" description="Basic and acidic residues" evidence="1">
    <location>
        <begin position="259"/>
        <end position="276"/>
    </location>
</feature>
<dbReference type="EMBL" id="VSSQ01001583">
    <property type="protein sequence ID" value="MPM09551.1"/>
    <property type="molecule type" value="Genomic_DNA"/>
</dbReference>
<feature type="region of interest" description="Disordered" evidence="1">
    <location>
        <begin position="254"/>
        <end position="428"/>
    </location>
</feature>
<feature type="compositionally biased region" description="Low complexity" evidence="1">
    <location>
        <begin position="288"/>
        <end position="298"/>
    </location>
</feature>
<feature type="compositionally biased region" description="Polar residues" evidence="1">
    <location>
        <begin position="373"/>
        <end position="383"/>
    </location>
</feature>
<keyword evidence="2" id="KW-0812">Transmembrane</keyword>
<dbReference type="InterPro" id="IPR055431">
    <property type="entry name" value="RsgI_M"/>
</dbReference>
<feature type="compositionally biased region" description="Polar residues" evidence="1">
    <location>
        <begin position="308"/>
        <end position="327"/>
    </location>
</feature>
<dbReference type="AlphaFoldDB" id="A0A644X0Y6"/>
<reference evidence="4" key="1">
    <citation type="submission" date="2019-08" db="EMBL/GenBank/DDBJ databases">
        <authorList>
            <person name="Kucharzyk K."/>
            <person name="Murdoch R.W."/>
            <person name="Higgins S."/>
            <person name="Loffler F."/>
        </authorList>
    </citation>
    <scope>NUCLEOTIDE SEQUENCE</scope>
</reference>
<sequence length="428" mass="47004">MKKAEIERSLSKTLREAPSIDFEVLANTPVAKMQEYDYITRQEIKRSPLPLRQLALAASFCLIFIICFSTWLINFRLPFSTIYLDVNPSIEIVTNRHDQVLSVNALNEDAEKVLQDLVYKSSDLNDTVDTLLTALVRYGYLSEEKNVIMISVENNNAEKADQLAVSLDQKILDNSSQQSISLTVLRQVLEDDKEISALAAENEVSAGKMKLIQEIVSSNSTLTIDELAHMSMKNLVALSKENNVDLDKTVKFDSNSGKAETEKKNGKTEDSGKKAADSQGGVAGNGNGEFNNNSNADNSLCPQDKNSEGCSSENKANSGNTETNSGKSGLDHGHTKFKEQSAETSEPESAAGWEDTFVNQTINPKIKVKAKSGKSQSENNSEAAETWDSESQDQAGPEDSESRNDTGSESKGRDDLHETKSKNNDKRD</sequence>